<protein>
    <submittedName>
        <fullName evidence="8">Uncharacterized protein</fullName>
    </submittedName>
</protein>
<evidence type="ECO:0000256" key="4">
    <source>
        <dbReference type="ARBA" id="ARBA00022729"/>
    </source>
</evidence>
<sequence length="145" mass="16245">MKAEGFISKSIDFKMNELKEKQSKEVNGMELSYNKSSRDEGLHYESDYCVWRGVTCDNVTFNVVALNLSGLNLEGEISPAIGRLNSLVSIDLKDNRLSGQIPDEIGDCSSLESLDLSLNEIHGDIPFSFSKMKQLENLSFRELCD</sequence>
<keyword evidence="7" id="KW-0472">Membrane</keyword>
<evidence type="ECO:0000313" key="8">
    <source>
        <dbReference type="EMBL" id="KAK7273318.1"/>
    </source>
</evidence>
<dbReference type="PANTHER" id="PTHR48060">
    <property type="entry name" value="DNA DAMAGE-REPAIR/TOLERATION PROTEIN DRT100"/>
    <property type="match status" value="1"/>
</dbReference>
<comment type="caution">
    <text evidence="8">The sequence shown here is derived from an EMBL/GenBank/DDBJ whole genome shotgun (WGS) entry which is preliminary data.</text>
</comment>
<name>A0AAN9FJY6_CROPI</name>
<dbReference type="EMBL" id="JAYWIO010000003">
    <property type="protein sequence ID" value="KAK7273318.1"/>
    <property type="molecule type" value="Genomic_DNA"/>
</dbReference>
<evidence type="ECO:0000256" key="6">
    <source>
        <dbReference type="ARBA" id="ARBA00022989"/>
    </source>
</evidence>
<dbReference type="Pfam" id="PF00560">
    <property type="entry name" value="LRR_1"/>
    <property type="match status" value="2"/>
</dbReference>
<keyword evidence="2" id="KW-0433">Leucine-rich repeat</keyword>
<comment type="subcellular location">
    <subcellularLocation>
        <location evidence="1">Membrane</location>
        <topology evidence="1">Single-pass membrane protein</topology>
    </subcellularLocation>
</comment>
<gene>
    <name evidence="8" type="ORF">RIF29_14367</name>
</gene>
<organism evidence="8 9">
    <name type="scientific">Crotalaria pallida</name>
    <name type="common">Smooth rattlebox</name>
    <name type="synonym">Crotalaria striata</name>
    <dbReference type="NCBI Taxonomy" id="3830"/>
    <lineage>
        <taxon>Eukaryota</taxon>
        <taxon>Viridiplantae</taxon>
        <taxon>Streptophyta</taxon>
        <taxon>Embryophyta</taxon>
        <taxon>Tracheophyta</taxon>
        <taxon>Spermatophyta</taxon>
        <taxon>Magnoliopsida</taxon>
        <taxon>eudicotyledons</taxon>
        <taxon>Gunneridae</taxon>
        <taxon>Pentapetalae</taxon>
        <taxon>rosids</taxon>
        <taxon>fabids</taxon>
        <taxon>Fabales</taxon>
        <taxon>Fabaceae</taxon>
        <taxon>Papilionoideae</taxon>
        <taxon>50 kb inversion clade</taxon>
        <taxon>genistoids sensu lato</taxon>
        <taxon>core genistoids</taxon>
        <taxon>Crotalarieae</taxon>
        <taxon>Crotalaria</taxon>
    </lineage>
</organism>
<dbReference type="Proteomes" id="UP001372338">
    <property type="component" value="Unassembled WGS sequence"/>
</dbReference>
<evidence type="ECO:0000256" key="5">
    <source>
        <dbReference type="ARBA" id="ARBA00022737"/>
    </source>
</evidence>
<keyword evidence="3" id="KW-0812">Transmembrane</keyword>
<dbReference type="InterPro" id="IPR032675">
    <property type="entry name" value="LRR_dom_sf"/>
</dbReference>
<dbReference type="InterPro" id="IPR001611">
    <property type="entry name" value="Leu-rich_rpt"/>
</dbReference>
<evidence type="ECO:0000256" key="2">
    <source>
        <dbReference type="ARBA" id="ARBA00022614"/>
    </source>
</evidence>
<keyword evidence="4" id="KW-0732">Signal</keyword>
<dbReference type="AlphaFoldDB" id="A0AAN9FJY6"/>
<keyword evidence="6" id="KW-1133">Transmembrane helix</keyword>
<evidence type="ECO:0000313" key="9">
    <source>
        <dbReference type="Proteomes" id="UP001372338"/>
    </source>
</evidence>
<dbReference type="GO" id="GO:0016020">
    <property type="term" value="C:membrane"/>
    <property type="evidence" value="ECO:0007669"/>
    <property type="project" value="UniProtKB-SubCell"/>
</dbReference>
<keyword evidence="5" id="KW-0677">Repeat</keyword>
<dbReference type="FunFam" id="3.80.10.10:FF:000129">
    <property type="entry name" value="Leucine-rich repeat receptor-like kinase"/>
    <property type="match status" value="1"/>
</dbReference>
<accession>A0AAN9FJY6</accession>
<evidence type="ECO:0000256" key="7">
    <source>
        <dbReference type="ARBA" id="ARBA00023136"/>
    </source>
</evidence>
<proteinExistence type="predicted"/>
<evidence type="ECO:0000256" key="1">
    <source>
        <dbReference type="ARBA" id="ARBA00004167"/>
    </source>
</evidence>
<evidence type="ECO:0000256" key="3">
    <source>
        <dbReference type="ARBA" id="ARBA00022692"/>
    </source>
</evidence>
<dbReference type="InterPro" id="IPR053211">
    <property type="entry name" value="DNA_repair-toleration"/>
</dbReference>
<reference evidence="8 9" key="1">
    <citation type="submission" date="2024-01" db="EMBL/GenBank/DDBJ databases">
        <title>The genomes of 5 underutilized Papilionoideae crops provide insights into root nodulation and disease resistanc.</title>
        <authorList>
            <person name="Yuan L."/>
        </authorList>
    </citation>
    <scope>NUCLEOTIDE SEQUENCE [LARGE SCALE GENOMIC DNA]</scope>
    <source>
        <strain evidence="8">ZHUSHIDOU_FW_LH</strain>
        <tissue evidence="8">Leaf</tissue>
    </source>
</reference>
<dbReference type="PANTHER" id="PTHR48060:SF21">
    <property type="entry name" value="L DOMAIN-LIKE PROTEIN"/>
    <property type="match status" value="1"/>
</dbReference>
<keyword evidence="9" id="KW-1185">Reference proteome</keyword>
<dbReference type="Gene3D" id="3.80.10.10">
    <property type="entry name" value="Ribonuclease Inhibitor"/>
    <property type="match status" value="1"/>
</dbReference>
<dbReference type="SUPFAM" id="SSF52058">
    <property type="entry name" value="L domain-like"/>
    <property type="match status" value="1"/>
</dbReference>